<feature type="transmembrane region" description="Helical" evidence="6">
    <location>
        <begin position="192"/>
        <end position="217"/>
    </location>
</feature>
<dbReference type="InterPro" id="IPR002293">
    <property type="entry name" value="AA/rel_permease1"/>
</dbReference>
<feature type="transmembrane region" description="Helical" evidence="6">
    <location>
        <begin position="127"/>
        <end position="146"/>
    </location>
</feature>
<evidence type="ECO:0000256" key="1">
    <source>
        <dbReference type="ARBA" id="ARBA00004651"/>
    </source>
</evidence>
<feature type="transmembrane region" description="Helical" evidence="6">
    <location>
        <begin position="279"/>
        <end position="303"/>
    </location>
</feature>
<keyword evidence="4 6" id="KW-1133">Transmembrane helix</keyword>
<dbReference type="AlphaFoldDB" id="A0A1I4L8E3"/>
<evidence type="ECO:0000313" key="8">
    <source>
        <dbReference type="Proteomes" id="UP000198804"/>
    </source>
</evidence>
<comment type="subcellular location">
    <subcellularLocation>
        <location evidence="1">Cell membrane</location>
        <topology evidence="1">Multi-pass membrane protein</topology>
    </subcellularLocation>
</comment>
<dbReference type="NCBIfam" id="TIGR00908">
    <property type="entry name" value="2A0305"/>
    <property type="match status" value="1"/>
</dbReference>
<keyword evidence="2" id="KW-1003">Cell membrane</keyword>
<protein>
    <submittedName>
        <fullName evidence="7">Ethanolamine:proton symporter, EAT family</fullName>
    </submittedName>
</protein>
<dbReference type="InterPro" id="IPR004757">
    <property type="entry name" value="EtNH_permease"/>
</dbReference>
<evidence type="ECO:0000256" key="4">
    <source>
        <dbReference type="ARBA" id="ARBA00022989"/>
    </source>
</evidence>
<dbReference type="PIRSF" id="PIRSF006060">
    <property type="entry name" value="AA_transporter"/>
    <property type="match status" value="1"/>
</dbReference>
<dbReference type="Proteomes" id="UP000198804">
    <property type="component" value="Unassembled WGS sequence"/>
</dbReference>
<sequence length="458" mass="48075">MTTPSTTLDKSLNAFHLWGIAVGLVISGEYFGWSYGWAQAGTLGFLVTTVAVAAMYVAFIFSFTELTTAIPQAGGPFAYALRAFGPTGAAVAGYATLIEFVFAPPAIALAIGAYLNVQFPGLDPKHAALGAYLVFMGLNVVGVQIAATFELVVTVLAVAELLVFMGVVAPAFSVSHFVAGGWAGQDTFSLPALGGIFAAIPFAIWFFLAIEGVAMAAEEAKDPKRTLPIAYITGVLTLTALAFGVMLFAGATGDWKALSDLNDPLPQAMKRVVGESSGWLHMLVWLGLFGLVASFHGIIMGYARQIFALARAGFLPQVFARLHPRFQTPHLATLAGGVVGIAAIYSDSLVSVAGQSLTASIVTMAVFGALTMYVTSMLALFRLRRSEPSLARPYRAPLYPYAPGFALVMAGICLVALIVYNPLIFAIFAAVMVVAVGLARLVAKPAAVKPVSSFDPAI</sequence>
<gene>
    <name evidence="7" type="ORF">SAMN04488125_12820</name>
</gene>
<dbReference type="RefSeq" id="WP_091951239.1">
    <property type="nucleotide sequence ID" value="NZ_FOSV01000028.1"/>
</dbReference>
<evidence type="ECO:0000256" key="2">
    <source>
        <dbReference type="ARBA" id="ARBA00022475"/>
    </source>
</evidence>
<dbReference type="InterPro" id="IPR050367">
    <property type="entry name" value="APC_superfamily"/>
</dbReference>
<feature type="transmembrane region" description="Helical" evidence="6">
    <location>
        <begin position="12"/>
        <end position="33"/>
    </location>
</feature>
<dbReference type="PANTHER" id="PTHR42770">
    <property type="entry name" value="AMINO ACID TRANSPORTER-RELATED"/>
    <property type="match status" value="1"/>
</dbReference>
<dbReference type="Pfam" id="PF13520">
    <property type="entry name" value="AA_permease_2"/>
    <property type="match status" value="1"/>
</dbReference>
<proteinExistence type="predicted"/>
<organism evidence="7 8">
    <name type="scientific">Methylorubrum salsuginis</name>
    <dbReference type="NCBI Taxonomy" id="414703"/>
    <lineage>
        <taxon>Bacteria</taxon>
        <taxon>Pseudomonadati</taxon>
        <taxon>Pseudomonadota</taxon>
        <taxon>Alphaproteobacteria</taxon>
        <taxon>Hyphomicrobiales</taxon>
        <taxon>Methylobacteriaceae</taxon>
        <taxon>Methylorubrum</taxon>
    </lineage>
</organism>
<feature type="transmembrane region" description="Helical" evidence="6">
    <location>
        <begin position="151"/>
        <end position="172"/>
    </location>
</feature>
<feature type="transmembrane region" description="Helical" evidence="6">
    <location>
        <begin position="91"/>
        <end position="115"/>
    </location>
</feature>
<dbReference type="OrthoDB" id="9762947at2"/>
<feature type="transmembrane region" description="Helical" evidence="6">
    <location>
        <begin position="401"/>
        <end position="419"/>
    </location>
</feature>
<feature type="transmembrane region" description="Helical" evidence="6">
    <location>
        <begin position="229"/>
        <end position="251"/>
    </location>
</feature>
<dbReference type="GO" id="GO:0005886">
    <property type="term" value="C:plasma membrane"/>
    <property type="evidence" value="ECO:0007669"/>
    <property type="project" value="UniProtKB-SubCell"/>
</dbReference>
<reference evidence="8" key="1">
    <citation type="submission" date="2016-10" db="EMBL/GenBank/DDBJ databases">
        <authorList>
            <person name="Varghese N."/>
            <person name="Submissions S."/>
        </authorList>
    </citation>
    <scope>NUCLEOTIDE SEQUENCE [LARGE SCALE GENOMIC DNA]</scope>
    <source>
        <strain evidence="8">CGMCC 1.6474</strain>
    </source>
</reference>
<dbReference type="STRING" id="414703.SAMN04488125_12820"/>
<evidence type="ECO:0000256" key="6">
    <source>
        <dbReference type="SAM" id="Phobius"/>
    </source>
</evidence>
<accession>A0A1I4L8E3</accession>
<dbReference type="GO" id="GO:0022857">
    <property type="term" value="F:transmembrane transporter activity"/>
    <property type="evidence" value="ECO:0007669"/>
    <property type="project" value="InterPro"/>
</dbReference>
<feature type="transmembrane region" description="Helical" evidence="6">
    <location>
        <begin position="359"/>
        <end position="381"/>
    </location>
</feature>
<keyword evidence="8" id="KW-1185">Reference proteome</keyword>
<evidence type="ECO:0000256" key="5">
    <source>
        <dbReference type="ARBA" id="ARBA00023136"/>
    </source>
</evidence>
<evidence type="ECO:0000313" key="7">
    <source>
        <dbReference type="EMBL" id="SFL87230.1"/>
    </source>
</evidence>
<feature type="transmembrane region" description="Helical" evidence="6">
    <location>
        <begin position="425"/>
        <end position="443"/>
    </location>
</feature>
<feature type="transmembrane region" description="Helical" evidence="6">
    <location>
        <begin position="45"/>
        <end position="70"/>
    </location>
</feature>
<dbReference type="Gene3D" id="1.20.1740.10">
    <property type="entry name" value="Amino acid/polyamine transporter I"/>
    <property type="match status" value="1"/>
</dbReference>
<keyword evidence="3 6" id="KW-0812">Transmembrane</keyword>
<keyword evidence="5 6" id="KW-0472">Membrane</keyword>
<feature type="transmembrane region" description="Helical" evidence="6">
    <location>
        <begin position="331"/>
        <end position="353"/>
    </location>
</feature>
<name>A0A1I4L8E3_9HYPH</name>
<dbReference type="EMBL" id="FOSV01000028">
    <property type="protein sequence ID" value="SFL87230.1"/>
    <property type="molecule type" value="Genomic_DNA"/>
</dbReference>
<evidence type="ECO:0000256" key="3">
    <source>
        <dbReference type="ARBA" id="ARBA00022692"/>
    </source>
</evidence>
<dbReference type="PANTHER" id="PTHR42770:SF7">
    <property type="entry name" value="MEMBRANE PROTEIN"/>
    <property type="match status" value="1"/>
</dbReference>